<accession>A0A8T1P9P7</accession>
<keyword evidence="2" id="KW-1185">Reference proteome</keyword>
<organism evidence="1 2">
    <name type="scientific">Carya illinoinensis</name>
    <name type="common">Pecan</name>
    <dbReference type="NCBI Taxonomy" id="32201"/>
    <lineage>
        <taxon>Eukaryota</taxon>
        <taxon>Viridiplantae</taxon>
        <taxon>Streptophyta</taxon>
        <taxon>Embryophyta</taxon>
        <taxon>Tracheophyta</taxon>
        <taxon>Spermatophyta</taxon>
        <taxon>Magnoliopsida</taxon>
        <taxon>eudicotyledons</taxon>
        <taxon>Gunneridae</taxon>
        <taxon>Pentapetalae</taxon>
        <taxon>rosids</taxon>
        <taxon>fabids</taxon>
        <taxon>Fagales</taxon>
        <taxon>Juglandaceae</taxon>
        <taxon>Carya</taxon>
    </lineage>
</organism>
<protein>
    <submittedName>
        <fullName evidence="1">Uncharacterized protein</fullName>
    </submittedName>
</protein>
<dbReference type="AlphaFoldDB" id="A0A8T1P9P7"/>
<proteinExistence type="predicted"/>
<reference evidence="1" key="1">
    <citation type="submission" date="2020-12" db="EMBL/GenBank/DDBJ databases">
        <title>WGS assembly of Carya illinoinensis cv. Pawnee.</title>
        <authorList>
            <person name="Platts A."/>
            <person name="Shu S."/>
            <person name="Wright S."/>
            <person name="Barry K."/>
            <person name="Edger P."/>
            <person name="Pires J.C."/>
            <person name="Schmutz J."/>
        </authorList>
    </citation>
    <scope>NUCLEOTIDE SEQUENCE</scope>
    <source>
        <tissue evidence="1">Leaf</tissue>
    </source>
</reference>
<dbReference type="Proteomes" id="UP000811609">
    <property type="component" value="Chromosome 10"/>
</dbReference>
<gene>
    <name evidence="1" type="ORF">CIPAW_10G095700</name>
</gene>
<dbReference type="EMBL" id="CM031818">
    <property type="protein sequence ID" value="KAG6639375.1"/>
    <property type="molecule type" value="Genomic_DNA"/>
</dbReference>
<name>A0A8T1P9P7_CARIL</name>
<sequence length="48" mass="5294">MDGGYKISWHRSWLIRNPTSKALGRPADGGCHTTIKDYNPSIYVGCGL</sequence>
<evidence type="ECO:0000313" key="1">
    <source>
        <dbReference type="EMBL" id="KAG6639375.1"/>
    </source>
</evidence>
<evidence type="ECO:0000313" key="2">
    <source>
        <dbReference type="Proteomes" id="UP000811609"/>
    </source>
</evidence>
<comment type="caution">
    <text evidence="1">The sequence shown here is derived from an EMBL/GenBank/DDBJ whole genome shotgun (WGS) entry which is preliminary data.</text>
</comment>